<sequence>MATLPTLDFQDYVAGGDRRASFLKTLGETAREVGFFYLTGHGVPLEVSDGLVSLARKFFALPQAEKEAIDIANSPHFRGYTRIGNEHTRGRRDWRQQIDFGVDRPAIPQDGQQPLWTRLQGPNQWPAALPELEPAVRDWQARLEAVSVQLLEAFALALELPADAFSAIYREQPNHRLKVIHYPGRDIAEDEQGVGAHKDGGFLTLLLQDRQAGLQVETDAGWVTAAPIRGSFVVNIGELLELATNGYLRATTHRVVAPPAGVDRISIAFFFAARLDTEIPLVSLPAHLAALARGPASDPLNPMFRDTGLNQLKQRLRSHPDVAQRHYADILHQFGL</sequence>
<keyword evidence="2 5" id="KW-0479">Metal-binding</keyword>
<protein>
    <submittedName>
        <fullName evidence="7">2-oxobutyrate oxidase</fullName>
    </submittedName>
</protein>
<gene>
    <name evidence="7" type="ORF">AUP43_02395</name>
</gene>
<comment type="caution">
    <text evidence="7">The sequence shown here is derived from an EMBL/GenBank/DDBJ whole genome shotgun (WGS) entry which is preliminary data.</text>
</comment>
<dbReference type="EMBL" id="LPXN01000116">
    <property type="protein sequence ID" value="KZD07391.1"/>
    <property type="molecule type" value="Genomic_DNA"/>
</dbReference>
<dbReference type="InterPro" id="IPR044861">
    <property type="entry name" value="IPNS-like_FE2OG_OXY"/>
</dbReference>
<evidence type="ECO:0000259" key="6">
    <source>
        <dbReference type="PROSITE" id="PS51471"/>
    </source>
</evidence>
<dbReference type="InterPro" id="IPR027443">
    <property type="entry name" value="IPNS-like_sf"/>
</dbReference>
<comment type="similarity">
    <text evidence="1 5">Belongs to the iron/ascorbate-dependent oxidoreductase family.</text>
</comment>
<evidence type="ECO:0000256" key="4">
    <source>
        <dbReference type="ARBA" id="ARBA00023004"/>
    </source>
</evidence>
<keyword evidence="3 5" id="KW-0560">Oxidoreductase</keyword>
<dbReference type="SUPFAM" id="SSF51197">
    <property type="entry name" value="Clavaminate synthase-like"/>
    <property type="match status" value="1"/>
</dbReference>
<dbReference type="GO" id="GO:0046872">
    <property type="term" value="F:metal ion binding"/>
    <property type="evidence" value="ECO:0007669"/>
    <property type="project" value="UniProtKB-KW"/>
</dbReference>
<dbReference type="Pfam" id="PF14226">
    <property type="entry name" value="DIOX_N"/>
    <property type="match status" value="1"/>
</dbReference>
<dbReference type="Proteomes" id="UP000076400">
    <property type="component" value="Unassembled WGS sequence"/>
</dbReference>
<dbReference type="InterPro" id="IPR026992">
    <property type="entry name" value="DIOX_N"/>
</dbReference>
<evidence type="ECO:0000256" key="5">
    <source>
        <dbReference type="RuleBase" id="RU003682"/>
    </source>
</evidence>
<evidence type="ECO:0000313" key="7">
    <source>
        <dbReference type="EMBL" id="KZD07391.1"/>
    </source>
</evidence>
<dbReference type="GO" id="GO:0016491">
    <property type="term" value="F:oxidoreductase activity"/>
    <property type="evidence" value="ECO:0007669"/>
    <property type="project" value="UniProtKB-KW"/>
</dbReference>
<feature type="domain" description="Fe2OG dioxygenase" evidence="6">
    <location>
        <begin position="172"/>
        <end position="273"/>
    </location>
</feature>
<dbReference type="PANTHER" id="PTHR10209:SF885">
    <property type="entry name" value="2OG-FE(II) OXYGENASE FAMILY, PUTATIVE (AFU_ORTHOLOGUE AFUA_2G00750)-RELATED"/>
    <property type="match status" value="1"/>
</dbReference>
<evidence type="ECO:0000256" key="3">
    <source>
        <dbReference type="ARBA" id="ARBA00023002"/>
    </source>
</evidence>
<dbReference type="PANTHER" id="PTHR10209">
    <property type="entry name" value="OXIDOREDUCTASE, 2OG-FE II OXYGENASE FAMILY PROTEIN"/>
    <property type="match status" value="1"/>
</dbReference>
<dbReference type="Pfam" id="PF03171">
    <property type="entry name" value="2OG-FeII_Oxy"/>
    <property type="match status" value="1"/>
</dbReference>
<accession>A0A154W1R2</accession>
<evidence type="ECO:0000313" key="8">
    <source>
        <dbReference type="Proteomes" id="UP000076400"/>
    </source>
</evidence>
<dbReference type="InterPro" id="IPR005123">
    <property type="entry name" value="Oxoglu/Fe-dep_dioxygenase_dom"/>
</dbReference>
<keyword evidence="8" id="KW-1185">Reference proteome</keyword>
<organism evidence="7 8">
    <name type="scientific">Oceanibaculum pacificum</name>
    <dbReference type="NCBI Taxonomy" id="580166"/>
    <lineage>
        <taxon>Bacteria</taxon>
        <taxon>Pseudomonadati</taxon>
        <taxon>Pseudomonadota</taxon>
        <taxon>Alphaproteobacteria</taxon>
        <taxon>Rhodospirillales</taxon>
        <taxon>Oceanibaculaceae</taxon>
        <taxon>Oceanibaculum</taxon>
    </lineage>
</organism>
<dbReference type="AlphaFoldDB" id="A0A154W1R2"/>
<dbReference type="PROSITE" id="PS51471">
    <property type="entry name" value="FE2OG_OXY"/>
    <property type="match status" value="1"/>
</dbReference>
<name>A0A154W1R2_9PROT</name>
<evidence type="ECO:0000256" key="1">
    <source>
        <dbReference type="ARBA" id="ARBA00008056"/>
    </source>
</evidence>
<keyword evidence="4 5" id="KW-0408">Iron</keyword>
<dbReference type="OrthoDB" id="21825at2"/>
<dbReference type="RefSeq" id="WP_067557018.1">
    <property type="nucleotide sequence ID" value="NZ_LPXN01000116.1"/>
</dbReference>
<dbReference type="STRING" id="580166.AUP43_02395"/>
<dbReference type="PRINTS" id="PR00682">
    <property type="entry name" value="IPNSYNTHASE"/>
</dbReference>
<proteinExistence type="inferred from homology"/>
<reference evidence="7 8" key="1">
    <citation type="submission" date="2015-12" db="EMBL/GenBank/DDBJ databases">
        <title>Genome sequence of Oceanibaculum pacificum MCCC 1A02656.</title>
        <authorList>
            <person name="Lu L."/>
            <person name="Lai Q."/>
            <person name="Shao Z."/>
            <person name="Qian P."/>
        </authorList>
    </citation>
    <scope>NUCLEOTIDE SEQUENCE [LARGE SCALE GENOMIC DNA]</scope>
    <source>
        <strain evidence="7 8">MCCC 1A02656</strain>
    </source>
</reference>
<evidence type="ECO:0000256" key="2">
    <source>
        <dbReference type="ARBA" id="ARBA00022723"/>
    </source>
</evidence>
<dbReference type="Gene3D" id="2.60.120.330">
    <property type="entry name" value="B-lactam Antibiotic, Isopenicillin N Synthase, Chain"/>
    <property type="match status" value="1"/>
</dbReference>